<feature type="transmembrane region" description="Helical" evidence="7">
    <location>
        <begin position="189"/>
        <end position="211"/>
    </location>
</feature>
<keyword evidence="6 7" id="KW-0472">Membrane</keyword>
<organism evidence="9 10">
    <name type="scientific">Solibacillus merdavium</name>
    <dbReference type="NCBI Taxonomy" id="2762218"/>
    <lineage>
        <taxon>Bacteria</taxon>
        <taxon>Bacillati</taxon>
        <taxon>Bacillota</taxon>
        <taxon>Bacilli</taxon>
        <taxon>Bacillales</taxon>
        <taxon>Caryophanaceae</taxon>
        <taxon>Solibacillus</taxon>
    </lineage>
</organism>
<keyword evidence="10" id="KW-1185">Reference proteome</keyword>
<dbReference type="PROSITE" id="PS50928">
    <property type="entry name" value="ABC_TM1"/>
    <property type="match status" value="1"/>
</dbReference>
<dbReference type="PANTHER" id="PTHR30151:SF0">
    <property type="entry name" value="ABC TRANSPORTER PERMEASE PROTEIN MJ0413-RELATED"/>
    <property type="match status" value="1"/>
</dbReference>
<feature type="transmembrane region" description="Helical" evidence="7">
    <location>
        <begin position="7"/>
        <end position="25"/>
    </location>
</feature>
<feature type="transmembrane region" description="Helical" evidence="7">
    <location>
        <begin position="125"/>
        <end position="146"/>
    </location>
</feature>
<dbReference type="SUPFAM" id="SSF161098">
    <property type="entry name" value="MetI-like"/>
    <property type="match status" value="1"/>
</dbReference>
<accession>A0ABR8XQ08</accession>
<dbReference type="Gene3D" id="1.10.3720.10">
    <property type="entry name" value="MetI-like"/>
    <property type="match status" value="1"/>
</dbReference>
<feature type="domain" description="ABC transmembrane type-1" evidence="8">
    <location>
        <begin position="58"/>
        <end position="238"/>
    </location>
</feature>
<gene>
    <name evidence="9" type="ORF">H9632_13010</name>
</gene>
<sequence length="256" mass="28396">MLTFFKRYNLTILIGIIFIAVWAIVTKYATWINPVIFPQPITVIQSFSVKIGELLNGVVSSMKLLIPGFFGALIIGVVGGLFFGLNRRSREVLMPYFHALSPIPPTLFIPYVIAILPTFQTASMSLIFIGAFWPVFLGTIHGVLLIEKHYLDNAKSLGLKGPTFLLKVVLPASAPHILSGASTSLAMSFLILTIAEMFGASSGMGFFIQYYSDFSQYHYVLAGIIFNSIIIVTVMIAFEKIKKRLLFWTNLKADSK</sequence>
<protein>
    <submittedName>
        <fullName evidence="9">ABC transporter permease subunit</fullName>
    </submittedName>
</protein>
<proteinExistence type="inferred from homology"/>
<keyword evidence="2 7" id="KW-0813">Transport</keyword>
<evidence type="ECO:0000259" key="8">
    <source>
        <dbReference type="PROSITE" id="PS50928"/>
    </source>
</evidence>
<dbReference type="PANTHER" id="PTHR30151">
    <property type="entry name" value="ALKANE SULFONATE ABC TRANSPORTER-RELATED, MEMBRANE SUBUNIT"/>
    <property type="match status" value="1"/>
</dbReference>
<name>A0ABR8XQ08_9BACL</name>
<evidence type="ECO:0000256" key="1">
    <source>
        <dbReference type="ARBA" id="ARBA00004651"/>
    </source>
</evidence>
<evidence type="ECO:0000256" key="7">
    <source>
        <dbReference type="RuleBase" id="RU363032"/>
    </source>
</evidence>
<comment type="subcellular location">
    <subcellularLocation>
        <location evidence="1 7">Cell membrane</location>
        <topology evidence="1 7">Multi-pass membrane protein</topology>
    </subcellularLocation>
</comment>
<feature type="transmembrane region" description="Helical" evidence="7">
    <location>
        <begin position="97"/>
        <end position="119"/>
    </location>
</feature>
<evidence type="ECO:0000256" key="4">
    <source>
        <dbReference type="ARBA" id="ARBA00022692"/>
    </source>
</evidence>
<dbReference type="InterPro" id="IPR035906">
    <property type="entry name" value="MetI-like_sf"/>
</dbReference>
<keyword evidence="4 7" id="KW-0812">Transmembrane</keyword>
<feature type="transmembrane region" description="Helical" evidence="7">
    <location>
        <begin position="217"/>
        <end position="238"/>
    </location>
</feature>
<evidence type="ECO:0000256" key="5">
    <source>
        <dbReference type="ARBA" id="ARBA00022989"/>
    </source>
</evidence>
<evidence type="ECO:0000313" key="9">
    <source>
        <dbReference type="EMBL" id="MBD8033984.1"/>
    </source>
</evidence>
<evidence type="ECO:0000256" key="2">
    <source>
        <dbReference type="ARBA" id="ARBA00022448"/>
    </source>
</evidence>
<keyword evidence="5 7" id="KW-1133">Transmembrane helix</keyword>
<feature type="transmembrane region" description="Helical" evidence="7">
    <location>
        <begin position="64"/>
        <end position="85"/>
    </location>
</feature>
<comment type="caution">
    <text evidence="9">The sequence shown here is derived from an EMBL/GenBank/DDBJ whole genome shotgun (WGS) entry which is preliminary data.</text>
</comment>
<dbReference type="CDD" id="cd06261">
    <property type="entry name" value="TM_PBP2"/>
    <property type="match status" value="1"/>
</dbReference>
<dbReference type="Pfam" id="PF00528">
    <property type="entry name" value="BPD_transp_1"/>
    <property type="match status" value="1"/>
</dbReference>
<reference evidence="9 10" key="1">
    <citation type="submission" date="2020-08" db="EMBL/GenBank/DDBJ databases">
        <title>A Genomic Blueprint of the Chicken Gut Microbiome.</title>
        <authorList>
            <person name="Gilroy R."/>
            <person name="Ravi A."/>
            <person name="Getino M."/>
            <person name="Pursley I."/>
            <person name="Horton D.L."/>
            <person name="Alikhan N.-F."/>
            <person name="Baker D."/>
            <person name="Gharbi K."/>
            <person name="Hall N."/>
            <person name="Watson M."/>
            <person name="Adriaenssens E.M."/>
            <person name="Foster-Nyarko E."/>
            <person name="Jarju S."/>
            <person name="Secka A."/>
            <person name="Antonio M."/>
            <person name="Oren A."/>
            <person name="Chaudhuri R."/>
            <person name="La Ragione R.M."/>
            <person name="Hildebrand F."/>
            <person name="Pallen M.J."/>
        </authorList>
    </citation>
    <scope>NUCLEOTIDE SEQUENCE [LARGE SCALE GENOMIC DNA]</scope>
    <source>
        <strain evidence="9 10">Sa1YVA6</strain>
    </source>
</reference>
<dbReference type="Proteomes" id="UP000600565">
    <property type="component" value="Unassembled WGS sequence"/>
</dbReference>
<evidence type="ECO:0000256" key="6">
    <source>
        <dbReference type="ARBA" id="ARBA00023136"/>
    </source>
</evidence>
<keyword evidence="3" id="KW-1003">Cell membrane</keyword>
<dbReference type="RefSeq" id="WP_191704492.1">
    <property type="nucleotide sequence ID" value="NZ_JACSPW010000012.1"/>
</dbReference>
<dbReference type="EMBL" id="JACSPW010000012">
    <property type="protein sequence ID" value="MBD8033984.1"/>
    <property type="molecule type" value="Genomic_DNA"/>
</dbReference>
<evidence type="ECO:0000256" key="3">
    <source>
        <dbReference type="ARBA" id="ARBA00022475"/>
    </source>
</evidence>
<evidence type="ECO:0000313" key="10">
    <source>
        <dbReference type="Proteomes" id="UP000600565"/>
    </source>
</evidence>
<dbReference type="InterPro" id="IPR000515">
    <property type="entry name" value="MetI-like"/>
</dbReference>
<comment type="similarity">
    <text evidence="7">Belongs to the binding-protein-dependent transport system permease family.</text>
</comment>